<dbReference type="InterPro" id="IPR009057">
    <property type="entry name" value="Homeodomain-like_sf"/>
</dbReference>
<dbReference type="InterPro" id="IPR018062">
    <property type="entry name" value="HTH_AraC-typ_CS"/>
</dbReference>
<dbReference type="InterPro" id="IPR018060">
    <property type="entry name" value="HTH_AraC"/>
</dbReference>
<dbReference type="GO" id="GO:0003700">
    <property type="term" value="F:DNA-binding transcription factor activity"/>
    <property type="evidence" value="ECO:0007669"/>
    <property type="project" value="InterPro"/>
</dbReference>
<dbReference type="GO" id="GO:0043565">
    <property type="term" value="F:sequence-specific DNA binding"/>
    <property type="evidence" value="ECO:0007669"/>
    <property type="project" value="InterPro"/>
</dbReference>
<keyword evidence="3" id="KW-0804">Transcription</keyword>
<dbReference type="SUPFAM" id="SSF46689">
    <property type="entry name" value="Homeodomain-like"/>
    <property type="match status" value="1"/>
</dbReference>
<dbReference type="Gene3D" id="1.10.10.60">
    <property type="entry name" value="Homeodomain-like"/>
    <property type="match status" value="1"/>
</dbReference>
<dbReference type="SMART" id="SM00342">
    <property type="entry name" value="HTH_ARAC"/>
    <property type="match status" value="1"/>
</dbReference>
<dbReference type="RefSeq" id="WP_006553303.1">
    <property type="nucleotide sequence ID" value="NZ_CP106984.1"/>
</dbReference>
<gene>
    <name evidence="5" type="ORF">OCS65_29360</name>
</gene>
<organism evidence="5 6">
    <name type="scientific">Rhodococcus aetherivorans</name>
    <dbReference type="NCBI Taxonomy" id="191292"/>
    <lineage>
        <taxon>Bacteria</taxon>
        <taxon>Bacillati</taxon>
        <taxon>Actinomycetota</taxon>
        <taxon>Actinomycetes</taxon>
        <taxon>Mycobacteriales</taxon>
        <taxon>Nocardiaceae</taxon>
        <taxon>Rhodococcus</taxon>
    </lineage>
</organism>
<dbReference type="GeneID" id="83624619"/>
<dbReference type="Proteomes" id="UP001163947">
    <property type="component" value="Plasmid pN1"/>
</dbReference>
<name>A0AA46Q0C2_9NOCA</name>
<proteinExistence type="predicted"/>
<keyword evidence="1" id="KW-0805">Transcription regulation</keyword>
<dbReference type="PANTHER" id="PTHR46796">
    <property type="entry name" value="HTH-TYPE TRANSCRIPTIONAL ACTIVATOR RHAS-RELATED"/>
    <property type="match status" value="1"/>
</dbReference>
<dbReference type="PANTHER" id="PTHR46796:SF6">
    <property type="entry name" value="ARAC SUBFAMILY"/>
    <property type="match status" value="1"/>
</dbReference>
<keyword evidence="2" id="KW-0238">DNA-binding</keyword>
<dbReference type="Pfam" id="PF12833">
    <property type="entry name" value="HTH_18"/>
    <property type="match status" value="1"/>
</dbReference>
<dbReference type="PROSITE" id="PS00041">
    <property type="entry name" value="HTH_ARAC_FAMILY_1"/>
    <property type="match status" value="1"/>
</dbReference>
<keyword evidence="5" id="KW-0614">Plasmid</keyword>
<evidence type="ECO:0000256" key="2">
    <source>
        <dbReference type="ARBA" id="ARBA00023125"/>
    </source>
</evidence>
<feature type="domain" description="HTH araC/xylS-type" evidence="4">
    <location>
        <begin position="209"/>
        <end position="310"/>
    </location>
</feature>
<dbReference type="InterPro" id="IPR050204">
    <property type="entry name" value="AraC_XylS_family_regulators"/>
</dbReference>
<dbReference type="EMBL" id="CP106984">
    <property type="protein sequence ID" value="UYF97361.1"/>
    <property type="molecule type" value="Genomic_DNA"/>
</dbReference>
<protein>
    <submittedName>
        <fullName evidence="5">Helix-turn-helix domain-containing protein</fullName>
    </submittedName>
</protein>
<sequence>MNTFFSSDQVSAPDRVALWHDVICRSYVPLNITLTSEQPFIGTVSTGNLGTVRIATSSSLPQQITRTRRLISQDEREYLMVGVQSAGHALVQQHGRTARVGRGGLVFWDTRHPYDILFPTDWRMSVFQFPRYSFGFTEDFIGRMTAVNVGGDRGIGRVVSSFMTSINDATDAGDLAEVASLHNSAVDLLSAAIRTELADQAAASDGLLECVLAYIRQNLADPNLCASQIAAEHNVSVRTLHRLFSATGQGVAEHIRTLRLERIKTELADPTSRRYTISALARKWGFLDPSTFSRAFKDAYGITAREWAASASAPPTEAS</sequence>
<evidence type="ECO:0000256" key="3">
    <source>
        <dbReference type="ARBA" id="ARBA00023163"/>
    </source>
</evidence>
<dbReference type="Pfam" id="PF14525">
    <property type="entry name" value="AraC_binding_2"/>
    <property type="match status" value="1"/>
</dbReference>
<dbReference type="PROSITE" id="PS01124">
    <property type="entry name" value="HTH_ARAC_FAMILY_2"/>
    <property type="match status" value="1"/>
</dbReference>
<evidence type="ECO:0000313" key="5">
    <source>
        <dbReference type="EMBL" id="UYF97361.1"/>
    </source>
</evidence>
<dbReference type="AlphaFoldDB" id="A0AA46Q0C2"/>
<evidence type="ECO:0000256" key="1">
    <source>
        <dbReference type="ARBA" id="ARBA00023015"/>
    </source>
</evidence>
<reference evidence="5" key="1">
    <citation type="submission" date="2022-09" db="EMBL/GenBank/DDBJ databases">
        <title>The genome sequence of Rhodococcus aetherivorans N1.</title>
        <authorList>
            <person name="Jiang W."/>
        </authorList>
    </citation>
    <scope>NUCLEOTIDE SEQUENCE</scope>
    <source>
        <strain evidence="5">N1</strain>
        <plasmid evidence="5">pN1</plasmid>
    </source>
</reference>
<evidence type="ECO:0000313" key="6">
    <source>
        <dbReference type="Proteomes" id="UP001163947"/>
    </source>
</evidence>
<geneLocation type="plasmid" evidence="5 6">
    <name>pN1</name>
</geneLocation>
<evidence type="ECO:0000259" key="4">
    <source>
        <dbReference type="PROSITE" id="PS01124"/>
    </source>
</evidence>
<dbReference type="InterPro" id="IPR035418">
    <property type="entry name" value="AraC-bd_2"/>
</dbReference>
<accession>A0AA46Q0C2</accession>